<reference evidence="2" key="1">
    <citation type="submission" date="2021-02" db="EMBL/GenBank/DDBJ databases">
        <authorList>
            <person name="Palmer J.M."/>
        </authorList>
    </citation>
    <scope>NUCLEOTIDE SEQUENCE</scope>
    <source>
        <strain evidence="2">SCRP734</strain>
    </source>
</reference>
<accession>A0A8T1V8J5</accession>
<evidence type="ECO:0000256" key="1">
    <source>
        <dbReference type="SAM" id="MobiDB-lite"/>
    </source>
</evidence>
<organism evidence="2 3">
    <name type="scientific">Phytophthora pseudosyringae</name>
    <dbReference type="NCBI Taxonomy" id="221518"/>
    <lineage>
        <taxon>Eukaryota</taxon>
        <taxon>Sar</taxon>
        <taxon>Stramenopiles</taxon>
        <taxon>Oomycota</taxon>
        <taxon>Peronosporomycetes</taxon>
        <taxon>Peronosporales</taxon>
        <taxon>Peronosporaceae</taxon>
        <taxon>Phytophthora</taxon>
    </lineage>
</organism>
<evidence type="ECO:0000313" key="2">
    <source>
        <dbReference type="EMBL" id="KAG7377275.1"/>
    </source>
</evidence>
<feature type="compositionally biased region" description="Polar residues" evidence="1">
    <location>
        <begin position="36"/>
        <end position="51"/>
    </location>
</feature>
<dbReference type="EMBL" id="JAGDFM010000552">
    <property type="protein sequence ID" value="KAG7377275.1"/>
    <property type="molecule type" value="Genomic_DNA"/>
</dbReference>
<feature type="region of interest" description="Disordered" evidence="1">
    <location>
        <begin position="32"/>
        <end position="53"/>
    </location>
</feature>
<sequence>MEIDSYDQTGDGQRACDRDTTAFDTLRYRERHHQQNQHLSPTQQRPDQWQVKQHDHVRHPVLGYKPVGAAAQFRLTLRAEEDDLLWQKEAEAGQPGFREKTQHLLILWRFVQCVSFNDLKFSADTVETHIYSHWLRTAAALRAPPTSCNAQLEGVVTSFLSNVFESGSARATHASASSFSGTEAHTVRDQTTIRTSVHLFLRAFSSRSVQHLFHEACQLGSGGANKEWLRKRFVSLALDLYDILDDTLRQTPGSLIDALNEAFRVFTAQTHESSIAFIGQRRQSNQQQQLGGSGALHSAWGHRWLLDPGSVQLVALDSGTKRDARYGASLAAIAQLVREFGCVDITVAQDESACMSLRTALSFDGVMAMAPMELVLDGQMRGFRVRPSGISSAVATAGGWSVGDYEALLSDDGHCLNVHFFAFVEENTTSIPSTFIRSGGREGLETKVRRVSLSLALDQEVGGSRSLHPSDRFVVVHGTVYGSTFSGADGDRGVRPKLSAVSSGDRSAAWRELKWTSLFEVQAGYVAL</sequence>
<dbReference type="Proteomes" id="UP000694044">
    <property type="component" value="Unassembled WGS sequence"/>
</dbReference>
<gene>
    <name evidence="2" type="ORF">PHYPSEUDO_011936</name>
</gene>
<evidence type="ECO:0000313" key="3">
    <source>
        <dbReference type="Proteomes" id="UP000694044"/>
    </source>
</evidence>
<keyword evidence="3" id="KW-1185">Reference proteome</keyword>
<dbReference type="AlphaFoldDB" id="A0A8T1V8J5"/>
<proteinExistence type="predicted"/>
<protein>
    <submittedName>
        <fullName evidence="2">Uncharacterized protein</fullName>
    </submittedName>
</protein>
<comment type="caution">
    <text evidence="2">The sequence shown here is derived from an EMBL/GenBank/DDBJ whole genome shotgun (WGS) entry which is preliminary data.</text>
</comment>
<name>A0A8T1V8J5_9STRA</name>
<dbReference type="OrthoDB" id="127844at2759"/>